<accession>A0ABV7J4K0</accession>
<dbReference type="SUPFAM" id="SSF53448">
    <property type="entry name" value="Nucleotide-diphospho-sugar transferases"/>
    <property type="match status" value="1"/>
</dbReference>
<name>A0ABV7J4K0_9RHOB</name>
<keyword evidence="2" id="KW-1185">Reference proteome</keyword>
<keyword evidence="1" id="KW-0808">Transferase</keyword>
<dbReference type="EC" id="2.4.-.-" evidence="1"/>
<proteinExistence type="predicted"/>
<dbReference type="Proteomes" id="UP001595547">
    <property type="component" value="Unassembled WGS sequence"/>
</dbReference>
<protein>
    <submittedName>
        <fullName evidence="1">Glycosyltransferase</fullName>
        <ecNumber evidence="1">2.4.-.-</ecNumber>
    </submittedName>
</protein>
<dbReference type="GO" id="GO:0016757">
    <property type="term" value="F:glycosyltransferase activity"/>
    <property type="evidence" value="ECO:0007669"/>
    <property type="project" value="UniProtKB-KW"/>
</dbReference>
<dbReference type="InterPro" id="IPR029044">
    <property type="entry name" value="Nucleotide-diphossugar_trans"/>
</dbReference>
<gene>
    <name evidence="1" type="ORF">ACFOGH_11930</name>
</gene>
<sequence>MRVDIGIFAHNEAGGIAAMVSRLLAQDVLADPAFSARVLVLANGCSDDTVARVVGVEVVDLPEGGKSRTWNRFVHDLARPDADVLVFADADIAFCDTGALRRLVQALGARWVINSQPVKDIVAHPEGLSAMDKIIAAAGGGLDDWQTAICGQLYAMPAAVARRFHMPIGLPVEDGFLRAMVLTDALTGPEDFSRIGGAEGVWHIYASERSISALIRHQVRIVIGSAVNFAGFCALAALPAPARHAELARAAQDAGWLGAALRTGLPRWPFGYVPWHFLTKRLARAAANPRDLLRPKRLVVTVLGFGFDLIVFCRAQWAMWRGTGVGHW</sequence>
<dbReference type="Gene3D" id="3.90.550.10">
    <property type="entry name" value="Spore Coat Polysaccharide Biosynthesis Protein SpsA, Chain A"/>
    <property type="match status" value="1"/>
</dbReference>
<dbReference type="RefSeq" id="WP_380073291.1">
    <property type="nucleotide sequence ID" value="NZ_JBHRTO010000001.1"/>
</dbReference>
<evidence type="ECO:0000313" key="2">
    <source>
        <dbReference type="Proteomes" id="UP001595547"/>
    </source>
</evidence>
<keyword evidence="1" id="KW-0328">Glycosyltransferase</keyword>
<comment type="caution">
    <text evidence="1">The sequence shown here is derived from an EMBL/GenBank/DDBJ whole genome shotgun (WGS) entry which is preliminary data.</text>
</comment>
<dbReference type="EMBL" id="JBHRTO010000001">
    <property type="protein sequence ID" value="MFC3181702.1"/>
    <property type="molecule type" value="Genomic_DNA"/>
</dbReference>
<reference evidence="2" key="1">
    <citation type="journal article" date="2019" name="Int. J. Syst. Evol. Microbiol.">
        <title>The Global Catalogue of Microorganisms (GCM) 10K type strain sequencing project: providing services to taxonomists for standard genome sequencing and annotation.</title>
        <authorList>
            <consortium name="The Broad Institute Genomics Platform"/>
            <consortium name="The Broad Institute Genome Sequencing Center for Infectious Disease"/>
            <person name="Wu L."/>
            <person name="Ma J."/>
        </authorList>
    </citation>
    <scope>NUCLEOTIDE SEQUENCE [LARGE SCALE GENOMIC DNA]</scope>
    <source>
        <strain evidence="2">KCTC 52039</strain>
    </source>
</reference>
<organism evidence="1 2">
    <name type="scientific">Cypionkella sinensis</name>
    <dbReference type="NCBI Taxonomy" id="1756043"/>
    <lineage>
        <taxon>Bacteria</taxon>
        <taxon>Pseudomonadati</taxon>
        <taxon>Pseudomonadota</taxon>
        <taxon>Alphaproteobacteria</taxon>
        <taxon>Rhodobacterales</taxon>
        <taxon>Paracoccaceae</taxon>
        <taxon>Cypionkella</taxon>
    </lineage>
</organism>
<evidence type="ECO:0000313" key="1">
    <source>
        <dbReference type="EMBL" id="MFC3181702.1"/>
    </source>
</evidence>